<dbReference type="Proteomes" id="UP001153678">
    <property type="component" value="Unassembled WGS sequence"/>
</dbReference>
<dbReference type="OrthoDB" id="2403385at2759"/>
<name>A0A9W4T5C7_9GLOM</name>
<evidence type="ECO:0000313" key="1">
    <source>
        <dbReference type="EMBL" id="CAI2192397.1"/>
    </source>
</evidence>
<protein>
    <submittedName>
        <fullName evidence="1">17701_t:CDS:1</fullName>
    </submittedName>
</protein>
<feature type="non-terminal residue" evidence="1">
    <location>
        <position position="468"/>
    </location>
</feature>
<dbReference type="EMBL" id="CAMKVN010008316">
    <property type="protein sequence ID" value="CAI2192397.1"/>
    <property type="molecule type" value="Genomic_DNA"/>
</dbReference>
<comment type="caution">
    <text evidence="1">The sequence shown here is derived from an EMBL/GenBank/DDBJ whole genome shotgun (WGS) entry which is preliminary data.</text>
</comment>
<keyword evidence="2" id="KW-1185">Reference proteome</keyword>
<evidence type="ECO:0000313" key="2">
    <source>
        <dbReference type="Proteomes" id="UP001153678"/>
    </source>
</evidence>
<accession>A0A9W4T5C7</accession>
<sequence>MTEYFDEIPLESWSLDNLAEWCVFNVSCDKKRILDYMKKAFRTRLDVELLVRYGISCSWKLTKNRNNYFNDLKTLKQTKNEETLQLTQINSQETVRLAEMKSENLQEHTAIVIGLHKYIGNELTTFDFKGKKIVSDKGIEQEKQDVKLTSVDVAAMQQNDEFCKHIFVIIAISFLKGTELLTFSDISWFILVDSGSINRNIESNIDLNTSESTLEIENKDVKEDNDDEYEEYPEEIISVEILKNLAIERLLSIKNGIARYKIIFLPEEHLYNPIKCLFTDQEWIVMESNWRKIEEKIECLLPVFERNLQLLLERYDNAISQNVIGYYIDLNKVESIISQTPFENNPPYLFARDWMLRWIQQVYTTLGEIENTDRKNQLELKRCLDKRKTNSGSWFHDAVLLMNVNHTEIQVAFGEVGGNAYYHDDVKMRGDRAKILKAMQLALFNIRKLFPENDSNLEKLETYGILVY</sequence>
<gene>
    <name evidence="1" type="ORF">FWILDA_LOCUS15557</name>
</gene>
<reference evidence="1" key="1">
    <citation type="submission" date="2022-08" db="EMBL/GenBank/DDBJ databases">
        <authorList>
            <person name="Kallberg Y."/>
            <person name="Tangrot J."/>
            <person name="Rosling A."/>
        </authorList>
    </citation>
    <scope>NUCLEOTIDE SEQUENCE</scope>
    <source>
        <strain evidence="1">Wild A</strain>
    </source>
</reference>
<organism evidence="1 2">
    <name type="scientific">Funneliformis geosporum</name>
    <dbReference type="NCBI Taxonomy" id="1117311"/>
    <lineage>
        <taxon>Eukaryota</taxon>
        <taxon>Fungi</taxon>
        <taxon>Fungi incertae sedis</taxon>
        <taxon>Mucoromycota</taxon>
        <taxon>Glomeromycotina</taxon>
        <taxon>Glomeromycetes</taxon>
        <taxon>Glomerales</taxon>
        <taxon>Glomeraceae</taxon>
        <taxon>Funneliformis</taxon>
    </lineage>
</organism>
<proteinExistence type="predicted"/>
<dbReference type="AlphaFoldDB" id="A0A9W4T5C7"/>